<name>A0A8D5U5K2_9CREN</name>
<gene>
    <name evidence="1" type="ORF">KN1_09690</name>
</gene>
<dbReference type="Proteomes" id="UP000825123">
    <property type="component" value="Chromosome"/>
</dbReference>
<dbReference type="KEGG" id="csty:KN1_09690"/>
<keyword evidence="2" id="KW-1185">Reference proteome</keyword>
<accession>A0A8D5U5K2</accession>
<proteinExistence type="predicted"/>
<evidence type="ECO:0000313" key="1">
    <source>
        <dbReference type="EMBL" id="BCU69672.1"/>
    </source>
</evidence>
<organism evidence="1 2">
    <name type="scientific">Stygiolobus caldivivus</name>
    <dbReference type="NCBI Taxonomy" id="2824673"/>
    <lineage>
        <taxon>Archaea</taxon>
        <taxon>Thermoproteota</taxon>
        <taxon>Thermoprotei</taxon>
        <taxon>Sulfolobales</taxon>
        <taxon>Sulfolobaceae</taxon>
        <taxon>Stygiolobus</taxon>
    </lineage>
</organism>
<dbReference type="EMBL" id="AP024597">
    <property type="protein sequence ID" value="BCU69672.1"/>
    <property type="molecule type" value="Genomic_DNA"/>
</dbReference>
<dbReference type="GeneID" id="66162718"/>
<protein>
    <submittedName>
        <fullName evidence="1">Uncharacterized protein</fullName>
    </submittedName>
</protein>
<sequence>MVHKGGITRYVERQVTALVLIPHQYYDVSGSSDMFTAIPEQDEILPGIAFELD</sequence>
<evidence type="ECO:0000313" key="2">
    <source>
        <dbReference type="Proteomes" id="UP000825123"/>
    </source>
</evidence>
<dbReference type="AlphaFoldDB" id="A0A8D5U5K2"/>
<dbReference type="RefSeq" id="WP_221289667.1">
    <property type="nucleotide sequence ID" value="NZ_AP024597.1"/>
</dbReference>
<reference evidence="1 2" key="1">
    <citation type="submission" date="2021-04" db="EMBL/GenBank/DDBJ databases">
        <title>Complete genome sequence of Stygiolobus sp. KN-1.</title>
        <authorList>
            <person name="Nakamura K."/>
            <person name="Sakai H."/>
            <person name="Kurosawa N."/>
        </authorList>
    </citation>
    <scope>NUCLEOTIDE SEQUENCE [LARGE SCALE GENOMIC DNA]</scope>
    <source>
        <strain evidence="1 2">KN-1</strain>
    </source>
</reference>